<reference evidence="1" key="2">
    <citation type="submission" date="2025-09" db="UniProtKB">
        <authorList>
            <consortium name="EnsemblPlants"/>
        </authorList>
    </citation>
    <scope>IDENTIFICATION</scope>
</reference>
<organism evidence="1 2">
    <name type="scientific">Avena sativa</name>
    <name type="common">Oat</name>
    <dbReference type="NCBI Taxonomy" id="4498"/>
    <lineage>
        <taxon>Eukaryota</taxon>
        <taxon>Viridiplantae</taxon>
        <taxon>Streptophyta</taxon>
        <taxon>Embryophyta</taxon>
        <taxon>Tracheophyta</taxon>
        <taxon>Spermatophyta</taxon>
        <taxon>Magnoliopsida</taxon>
        <taxon>Liliopsida</taxon>
        <taxon>Poales</taxon>
        <taxon>Poaceae</taxon>
        <taxon>BOP clade</taxon>
        <taxon>Pooideae</taxon>
        <taxon>Poodae</taxon>
        <taxon>Poeae</taxon>
        <taxon>Poeae Chloroplast Group 1 (Aveneae type)</taxon>
        <taxon>Aveninae</taxon>
        <taxon>Avena</taxon>
    </lineage>
</organism>
<reference evidence="1" key="1">
    <citation type="submission" date="2021-05" db="EMBL/GenBank/DDBJ databases">
        <authorList>
            <person name="Scholz U."/>
            <person name="Mascher M."/>
            <person name="Fiebig A."/>
        </authorList>
    </citation>
    <scope>NUCLEOTIDE SEQUENCE [LARGE SCALE GENOMIC DNA]</scope>
</reference>
<evidence type="ECO:0000313" key="2">
    <source>
        <dbReference type="Proteomes" id="UP001732700"/>
    </source>
</evidence>
<dbReference type="EnsemblPlants" id="AVESA.00010b.r2.1AG0002610.1">
    <property type="protein sequence ID" value="AVESA.00010b.r2.1AG0002610.1.CDS.1"/>
    <property type="gene ID" value="AVESA.00010b.r2.1AG0002610"/>
</dbReference>
<protein>
    <submittedName>
        <fullName evidence="1">Uncharacterized protein</fullName>
    </submittedName>
</protein>
<accession>A0ACD5T6W4</accession>
<evidence type="ECO:0000313" key="1">
    <source>
        <dbReference type="EnsemblPlants" id="AVESA.00010b.r2.1AG0002610.1.CDS.1"/>
    </source>
</evidence>
<proteinExistence type="predicted"/>
<dbReference type="Proteomes" id="UP001732700">
    <property type="component" value="Chromosome 1A"/>
</dbReference>
<keyword evidence="2" id="KW-1185">Reference proteome</keyword>
<sequence>MEFRGHERAGEADVGSAVNGNGVGASGAQVGSEVRYQECLRNHVAAQGGHVVDGCGEFMPTGDGDGDGAHALRCAACGCHRSFHRKDDGQQHYQHQARFPLPHAPTTPRVPLLMPPPPHPYSATASHPHAPPPFPYHYPQHHHQHQHTPSGGTTTESSSEERGPGHPPSTSAQERRKRFRTRFTAEQKEQMLALAERVGWRMQRQDESLVENFCALAGVRRQVFKVWMHNNKQHHSRRQPQPQEQHSQQDQ</sequence>
<name>A0ACD5T6W4_AVESA</name>